<dbReference type="InterPro" id="IPR038150">
    <property type="entry name" value="CRR7-like_sf"/>
</dbReference>
<protein>
    <recommendedName>
        <fullName evidence="3">Chlororespiratory reduction protein 7</fullName>
    </recommendedName>
</protein>
<name>K9P9H5_CYAGP</name>
<dbReference type="Pfam" id="PF12095">
    <property type="entry name" value="CRR7"/>
    <property type="match status" value="1"/>
</dbReference>
<dbReference type="Gene3D" id="3.90.940.40">
    <property type="entry name" value="Protein CHLORORESPIRATORY REDUCTION 7"/>
    <property type="match status" value="1"/>
</dbReference>
<dbReference type="AlphaFoldDB" id="K9P9H5"/>
<sequence>MGAAVVLAVSDPLLRELDHYVVLEPGKGESILSAAETLHWLAGHLAALAEPPADLADLADPEARAGRLLDTACELELAPGCAIQWFAVRLEPPA</sequence>
<dbReference type="STRING" id="292564.Cyagr_2951"/>
<proteinExistence type="predicted"/>
<evidence type="ECO:0000313" key="2">
    <source>
        <dbReference type="Proteomes" id="UP000010388"/>
    </source>
</evidence>
<evidence type="ECO:0000313" key="1">
    <source>
        <dbReference type="EMBL" id="AFY30042.1"/>
    </source>
</evidence>
<dbReference type="EMBL" id="CP003495">
    <property type="protein sequence ID" value="AFY30042.1"/>
    <property type="molecule type" value="Genomic_DNA"/>
</dbReference>
<evidence type="ECO:0008006" key="3">
    <source>
        <dbReference type="Google" id="ProtNLM"/>
    </source>
</evidence>
<accession>K9P9H5</accession>
<dbReference type="HOGENOM" id="CLU_172626_0_0_3"/>
<organism evidence="1 2">
    <name type="scientific">Cyanobium gracile (strain ATCC 27147 / PCC 6307)</name>
    <dbReference type="NCBI Taxonomy" id="292564"/>
    <lineage>
        <taxon>Bacteria</taxon>
        <taxon>Bacillati</taxon>
        <taxon>Cyanobacteriota</taxon>
        <taxon>Cyanophyceae</taxon>
        <taxon>Synechococcales</taxon>
        <taxon>Prochlorococcaceae</taxon>
        <taxon>Cyanobium</taxon>
    </lineage>
</organism>
<dbReference type="KEGG" id="cgc:Cyagr_2951"/>
<gene>
    <name evidence="1" type="ordered locus">Cyagr_2951</name>
</gene>
<dbReference type="eggNOG" id="ENOG5031ZZH">
    <property type="taxonomic scope" value="Bacteria"/>
</dbReference>
<dbReference type="Proteomes" id="UP000010388">
    <property type="component" value="Chromosome"/>
</dbReference>
<dbReference type="InterPro" id="IPR021954">
    <property type="entry name" value="CRR7"/>
</dbReference>
<reference evidence="2" key="1">
    <citation type="journal article" date="2013" name="Proc. Natl. Acad. Sci. U.S.A.">
        <title>Improving the coverage of the cyanobacterial phylum using diversity-driven genome sequencing.</title>
        <authorList>
            <person name="Shih P.M."/>
            <person name="Wu D."/>
            <person name="Latifi A."/>
            <person name="Axen S.D."/>
            <person name="Fewer D.P."/>
            <person name="Talla E."/>
            <person name="Calteau A."/>
            <person name="Cai F."/>
            <person name="Tandeau de Marsac N."/>
            <person name="Rippka R."/>
            <person name="Herdman M."/>
            <person name="Sivonen K."/>
            <person name="Coursin T."/>
            <person name="Laurent T."/>
            <person name="Goodwin L."/>
            <person name="Nolan M."/>
            <person name="Davenport K.W."/>
            <person name="Han C.S."/>
            <person name="Rubin E.M."/>
            <person name="Eisen J.A."/>
            <person name="Woyke T."/>
            <person name="Gugger M."/>
            <person name="Kerfeld C.A."/>
        </authorList>
    </citation>
    <scope>NUCLEOTIDE SEQUENCE [LARGE SCALE GENOMIC DNA]</scope>
    <source>
        <strain evidence="2">ATCC 27147 / PCC 6307</strain>
    </source>
</reference>